<keyword evidence="3" id="KW-1185">Reference proteome</keyword>
<evidence type="ECO:0000313" key="3">
    <source>
        <dbReference type="Proteomes" id="UP000198802"/>
    </source>
</evidence>
<name>A0A0S4QHG8_9ACTN</name>
<dbReference type="Proteomes" id="UP000198802">
    <property type="component" value="Unassembled WGS sequence"/>
</dbReference>
<dbReference type="RefSeq" id="WP_165615430.1">
    <property type="nucleotide sequence ID" value="NZ_FAOZ01000001.1"/>
</dbReference>
<dbReference type="InterPro" id="IPR018891">
    <property type="entry name" value="AIPR_C"/>
</dbReference>
<proteinExistence type="predicted"/>
<dbReference type="Pfam" id="PF10592">
    <property type="entry name" value="AIPR"/>
    <property type="match status" value="1"/>
</dbReference>
<sequence>MSDAVDAALARRTDLDQFGTAKRLLFAVQLSLRIEDIHAVATEALTDGPDDKSCDFILVDPGERSVVIAQGYESTSTRRQEAPQSKAGSLHQAISWLFGARQASEVPERLRGAWQELHDALGDGQIDQIAIWFVHNLEESQNVKSELEAVQKTAYQLVRGRYTHDLTVIAEELGRNTLLNRYEGSRTPILVSDEFVIPVSGFFIEGGDNWTALCTSISAAWLQQQFMRYGARIFSANVRGYLGSIRSENNINNGIQNTLREHPEKFWAYNNGITALVHRFSGNPDSGSIRVHGMAIVNGAQTTGSIGSADGHSAVSSRLLARFIECSDADTVREIIRYNNRQNPTLSSDFRSNDRIQTKLVREFAELGVAGYNGGRRGGADDVIRRPGENQLAADVAAQALAAFHGRPDVSYHEKSKIWEDSAIYGSVFPERTTARHVLFVYSLLKAVERKKLLLGGKSSSSQTEEDNELIEWFKLRGSTQLAVAAIGATSEILLGVAIPDRYTMRFKKASSVGDAIEVWTPVVTAMLALAPNQLSAPLEGAGGLRRRDVVRTTIATFRGLISATSKVNAPIYSAFSQAVEI</sequence>
<dbReference type="AlphaFoldDB" id="A0A0S4QHG8"/>
<dbReference type="EMBL" id="FAOZ01000001">
    <property type="protein sequence ID" value="CUU53994.1"/>
    <property type="molecule type" value="Genomic_DNA"/>
</dbReference>
<feature type="domain" description="Abortive phage infection protein C-terminal" evidence="1">
    <location>
        <begin position="234"/>
        <end position="441"/>
    </location>
</feature>
<protein>
    <submittedName>
        <fullName evidence="2">AIPR protein</fullName>
    </submittedName>
</protein>
<accession>A0A0S4QHG8</accession>
<reference evidence="3" key="1">
    <citation type="submission" date="2015-11" db="EMBL/GenBank/DDBJ databases">
        <authorList>
            <person name="Varghese N."/>
        </authorList>
    </citation>
    <scope>NUCLEOTIDE SEQUENCE [LARGE SCALE GENOMIC DNA]</scope>
    <source>
        <strain evidence="3">DSM 45899</strain>
    </source>
</reference>
<evidence type="ECO:0000313" key="2">
    <source>
        <dbReference type="EMBL" id="CUU53994.1"/>
    </source>
</evidence>
<organism evidence="2 3">
    <name type="scientific">Parafrankia irregularis</name>
    <dbReference type="NCBI Taxonomy" id="795642"/>
    <lineage>
        <taxon>Bacteria</taxon>
        <taxon>Bacillati</taxon>
        <taxon>Actinomycetota</taxon>
        <taxon>Actinomycetes</taxon>
        <taxon>Frankiales</taxon>
        <taxon>Frankiaceae</taxon>
        <taxon>Parafrankia</taxon>
    </lineage>
</organism>
<evidence type="ECO:0000259" key="1">
    <source>
        <dbReference type="Pfam" id="PF10592"/>
    </source>
</evidence>
<gene>
    <name evidence="2" type="ORF">Ga0074812_101496</name>
</gene>